<dbReference type="AlphaFoldDB" id="A0A4Z2H9U6"/>
<proteinExistence type="predicted"/>
<feature type="compositionally biased region" description="Basic and acidic residues" evidence="1">
    <location>
        <begin position="30"/>
        <end position="67"/>
    </location>
</feature>
<reference evidence="2 3" key="1">
    <citation type="submission" date="2019-03" db="EMBL/GenBank/DDBJ databases">
        <title>First draft genome of Liparis tanakae, snailfish: a comprehensive survey of snailfish specific genes.</title>
        <authorList>
            <person name="Kim W."/>
            <person name="Song I."/>
            <person name="Jeong J.-H."/>
            <person name="Kim D."/>
            <person name="Kim S."/>
            <person name="Ryu S."/>
            <person name="Song J.Y."/>
            <person name="Lee S.K."/>
        </authorList>
    </citation>
    <scope>NUCLEOTIDE SEQUENCE [LARGE SCALE GENOMIC DNA]</scope>
    <source>
        <tissue evidence="2">Muscle</tissue>
    </source>
</reference>
<comment type="caution">
    <text evidence="2">The sequence shown here is derived from an EMBL/GenBank/DDBJ whole genome shotgun (WGS) entry which is preliminary data.</text>
</comment>
<dbReference type="EMBL" id="SRLO01000294">
    <property type="protein sequence ID" value="TNN62381.1"/>
    <property type="molecule type" value="Genomic_DNA"/>
</dbReference>
<name>A0A4Z2H9U6_9TELE</name>
<protein>
    <submittedName>
        <fullName evidence="2">Uncharacterized protein</fullName>
    </submittedName>
</protein>
<keyword evidence="3" id="KW-1185">Reference proteome</keyword>
<dbReference type="Proteomes" id="UP000314294">
    <property type="component" value="Unassembled WGS sequence"/>
</dbReference>
<accession>A0A4Z2H9U6</accession>
<gene>
    <name evidence="2" type="ORF">EYF80_027392</name>
</gene>
<evidence type="ECO:0000313" key="2">
    <source>
        <dbReference type="EMBL" id="TNN62381.1"/>
    </source>
</evidence>
<sequence>MELGDTSLVTSTLLSTRREKVKPGFGQLECDSRRERGRENEVVRERPREREKERGGGGKRDRSRDMECPPTQPTAA</sequence>
<feature type="region of interest" description="Disordered" evidence="1">
    <location>
        <begin position="20"/>
        <end position="76"/>
    </location>
</feature>
<evidence type="ECO:0000256" key="1">
    <source>
        <dbReference type="SAM" id="MobiDB-lite"/>
    </source>
</evidence>
<organism evidence="2 3">
    <name type="scientific">Liparis tanakae</name>
    <name type="common">Tanaka's snailfish</name>
    <dbReference type="NCBI Taxonomy" id="230148"/>
    <lineage>
        <taxon>Eukaryota</taxon>
        <taxon>Metazoa</taxon>
        <taxon>Chordata</taxon>
        <taxon>Craniata</taxon>
        <taxon>Vertebrata</taxon>
        <taxon>Euteleostomi</taxon>
        <taxon>Actinopterygii</taxon>
        <taxon>Neopterygii</taxon>
        <taxon>Teleostei</taxon>
        <taxon>Neoteleostei</taxon>
        <taxon>Acanthomorphata</taxon>
        <taxon>Eupercaria</taxon>
        <taxon>Perciformes</taxon>
        <taxon>Cottioidei</taxon>
        <taxon>Cottales</taxon>
        <taxon>Liparidae</taxon>
        <taxon>Liparis</taxon>
    </lineage>
</organism>
<evidence type="ECO:0000313" key="3">
    <source>
        <dbReference type="Proteomes" id="UP000314294"/>
    </source>
</evidence>